<dbReference type="Proteomes" id="UP001447188">
    <property type="component" value="Unassembled WGS sequence"/>
</dbReference>
<evidence type="ECO:0000313" key="3">
    <source>
        <dbReference type="Proteomes" id="UP001447188"/>
    </source>
</evidence>
<name>A0ABR3GVZ0_9PEZI</name>
<evidence type="ECO:0000259" key="1">
    <source>
        <dbReference type="Pfam" id="PF25484"/>
    </source>
</evidence>
<sequence length="104" mass="11009">MFAGLISTALAAVNTTQEFYVRSQVISGPAKFADLYLSVYHTGAGMNDLTLAGKDIASKAFINSTQLQWDLGTPDIPWGISLTSAANYVAWQSITVNAGYGDTG</sequence>
<dbReference type="Pfam" id="PF25484">
    <property type="entry name" value="DUF7907"/>
    <property type="match status" value="1"/>
</dbReference>
<feature type="domain" description="DUF7907" evidence="1">
    <location>
        <begin position="16"/>
        <end position="104"/>
    </location>
</feature>
<keyword evidence="3" id="KW-1185">Reference proteome</keyword>
<proteinExistence type="predicted"/>
<gene>
    <name evidence="2" type="ORF">Q9L58_000907</name>
</gene>
<organism evidence="2 3">
    <name type="scientific">Discina gigas</name>
    <dbReference type="NCBI Taxonomy" id="1032678"/>
    <lineage>
        <taxon>Eukaryota</taxon>
        <taxon>Fungi</taxon>
        <taxon>Dikarya</taxon>
        <taxon>Ascomycota</taxon>
        <taxon>Pezizomycotina</taxon>
        <taxon>Pezizomycetes</taxon>
        <taxon>Pezizales</taxon>
        <taxon>Discinaceae</taxon>
        <taxon>Discina</taxon>
    </lineage>
</organism>
<dbReference type="InterPro" id="IPR057229">
    <property type="entry name" value="DUF7907"/>
</dbReference>
<protein>
    <recommendedName>
        <fullName evidence="1">DUF7907 domain-containing protein</fullName>
    </recommendedName>
</protein>
<evidence type="ECO:0000313" key="2">
    <source>
        <dbReference type="EMBL" id="KAL0640079.1"/>
    </source>
</evidence>
<comment type="caution">
    <text evidence="2">The sequence shown here is derived from an EMBL/GenBank/DDBJ whole genome shotgun (WGS) entry which is preliminary data.</text>
</comment>
<reference evidence="2 3" key="1">
    <citation type="submission" date="2024-02" db="EMBL/GenBank/DDBJ databases">
        <title>Discinaceae phylogenomics.</title>
        <authorList>
            <person name="Dirks A.C."/>
            <person name="James T.Y."/>
        </authorList>
    </citation>
    <scope>NUCLEOTIDE SEQUENCE [LARGE SCALE GENOMIC DNA]</scope>
    <source>
        <strain evidence="2 3">ACD0624</strain>
    </source>
</reference>
<accession>A0ABR3GVZ0</accession>
<dbReference type="EMBL" id="JBBBZM010000006">
    <property type="protein sequence ID" value="KAL0640079.1"/>
    <property type="molecule type" value="Genomic_DNA"/>
</dbReference>